<accession>A0A923IUQ4</accession>
<proteinExistence type="predicted"/>
<evidence type="ECO:0008006" key="4">
    <source>
        <dbReference type="Google" id="ProtNLM"/>
    </source>
</evidence>
<dbReference type="Gene3D" id="2.115.10.20">
    <property type="entry name" value="Glycosyl hydrolase domain, family 43"/>
    <property type="match status" value="1"/>
</dbReference>
<comment type="caution">
    <text evidence="2">The sequence shown here is derived from an EMBL/GenBank/DDBJ whole genome shotgun (WGS) entry which is preliminary data.</text>
</comment>
<name>A0A923IUQ4_9SPHI</name>
<protein>
    <recommendedName>
        <fullName evidence="4">Glycosyl hydrolases family 43</fullName>
    </recommendedName>
</protein>
<feature type="chain" id="PRO_5037840742" description="Glycosyl hydrolases family 43" evidence="1">
    <location>
        <begin position="24"/>
        <end position="325"/>
    </location>
</feature>
<gene>
    <name evidence="2" type="ORF">GM921_06585</name>
</gene>
<dbReference type="RefSeq" id="WP_182921801.1">
    <property type="nucleotide sequence ID" value="NZ_WNXD01000001.1"/>
</dbReference>
<dbReference type="EMBL" id="WNXD01000001">
    <property type="protein sequence ID" value="MBB2145141.1"/>
    <property type="molecule type" value="Genomic_DNA"/>
</dbReference>
<feature type="signal peptide" evidence="1">
    <location>
        <begin position="1"/>
        <end position="23"/>
    </location>
</feature>
<reference evidence="2" key="1">
    <citation type="submission" date="2019-11" db="EMBL/GenBank/DDBJ databases">
        <title>Description of Pedobacter sp. LMG 31464T.</title>
        <authorList>
            <person name="Carlier A."/>
            <person name="Qi S."/>
            <person name="Vandamme P."/>
        </authorList>
    </citation>
    <scope>NUCLEOTIDE SEQUENCE</scope>
    <source>
        <strain evidence="2">LMG 31464</strain>
    </source>
</reference>
<evidence type="ECO:0000313" key="2">
    <source>
        <dbReference type="EMBL" id="MBB2145141.1"/>
    </source>
</evidence>
<dbReference type="Proteomes" id="UP000601055">
    <property type="component" value="Unassembled WGS sequence"/>
</dbReference>
<evidence type="ECO:0000256" key="1">
    <source>
        <dbReference type="SAM" id="SignalP"/>
    </source>
</evidence>
<evidence type="ECO:0000313" key="3">
    <source>
        <dbReference type="Proteomes" id="UP000601055"/>
    </source>
</evidence>
<keyword evidence="1" id="KW-0732">Signal</keyword>
<dbReference type="AlphaFoldDB" id="A0A923IUQ4"/>
<sequence>MKKIITITAALLICLLFNYTAKAQTLKDAMQPAVKKGGFKMEGYILWCPSVIKVGDTYHMFASRWPDKYGLGGWTTHSEIVRASSKNLYGPYEFQEVVIQKRPDFWDNDRAHNPKIVKAGDTYVLYYISSANETGYAYSKSITGPWTRTDKVAMPFSNPAPLVKKDGSVYVFGRKSVDNIRIAQGYQAPSFNGNYTLVSNQYNLLPDKNQLEDPTIWWAKNQYNVILSDFRGDATGTGKNGAQYASKDGINYTLVSKESVYTKTVTYDDGTEQTFRRRERPFVFVNEKEQVTAFFTACLTQAKDGSEKSWIEVNPVNKYVPKEIK</sequence>
<organism evidence="2 3">
    <name type="scientific">Pedobacter planticolens</name>
    <dbReference type="NCBI Taxonomy" id="2679964"/>
    <lineage>
        <taxon>Bacteria</taxon>
        <taxon>Pseudomonadati</taxon>
        <taxon>Bacteroidota</taxon>
        <taxon>Sphingobacteriia</taxon>
        <taxon>Sphingobacteriales</taxon>
        <taxon>Sphingobacteriaceae</taxon>
        <taxon>Pedobacter</taxon>
    </lineage>
</organism>
<dbReference type="InterPro" id="IPR023296">
    <property type="entry name" value="Glyco_hydro_beta-prop_sf"/>
</dbReference>
<keyword evidence="3" id="KW-1185">Reference proteome</keyword>
<dbReference type="SUPFAM" id="SSF75005">
    <property type="entry name" value="Arabinanase/levansucrase/invertase"/>
    <property type="match status" value="1"/>
</dbReference>
<dbReference type="CDD" id="cd08994">
    <property type="entry name" value="GH43_62_32_68_117_130-like"/>
    <property type="match status" value="1"/>
</dbReference>